<dbReference type="EMBL" id="CP018477">
    <property type="protein sequence ID" value="ASV74420.1"/>
    <property type="molecule type" value="Genomic_DNA"/>
</dbReference>
<evidence type="ECO:0000256" key="7">
    <source>
        <dbReference type="ARBA" id="ARBA00022840"/>
    </source>
</evidence>
<dbReference type="InterPro" id="IPR011604">
    <property type="entry name" value="PDDEXK-like_dom_sf"/>
</dbReference>
<keyword evidence="5 15" id="KW-0347">Helicase</keyword>
<dbReference type="InterPro" id="IPR014016">
    <property type="entry name" value="UvrD-like_ATP-bd"/>
</dbReference>
<evidence type="ECO:0000256" key="6">
    <source>
        <dbReference type="ARBA" id="ARBA00022839"/>
    </source>
</evidence>
<keyword evidence="19" id="KW-1185">Reference proteome</keyword>
<organism evidence="18 19">
    <name type="scientific">Thermogutta terrifontis</name>
    <dbReference type="NCBI Taxonomy" id="1331910"/>
    <lineage>
        <taxon>Bacteria</taxon>
        <taxon>Pseudomonadati</taxon>
        <taxon>Planctomycetota</taxon>
        <taxon>Planctomycetia</taxon>
        <taxon>Pirellulales</taxon>
        <taxon>Thermoguttaceae</taxon>
        <taxon>Thermogutta</taxon>
    </lineage>
</organism>
<dbReference type="EC" id="5.6.2.4" evidence="12"/>
<keyword evidence="4 15" id="KW-0378">Hydrolase</keyword>
<dbReference type="InterPro" id="IPR000212">
    <property type="entry name" value="DNA_helicase_UvrD/REP"/>
</dbReference>
<keyword evidence="9" id="KW-0234">DNA repair</keyword>
<feature type="binding site" evidence="15">
    <location>
        <begin position="20"/>
        <end position="27"/>
    </location>
    <ligand>
        <name>ATP</name>
        <dbReference type="ChEBI" id="CHEBI:30616"/>
    </ligand>
</feature>
<evidence type="ECO:0000256" key="3">
    <source>
        <dbReference type="ARBA" id="ARBA00022763"/>
    </source>
</evidence>
<keyword evidence="3" id="KW-0227">DNA damage</keyword>
<dbReference type="Pfam" id="PF00580">
    <property type="entry name" value="UvrD-helicase"/>
    <property type="match status" value="1"/>
</dbReference>
<dbReference type="SUPFAM" id="SSF52540">
    <property type="entry name" value="P-loop containing nucleoside triphosphate hydrolases"/>
    <property type="match status" value="1"/>
</dbReference>
<evidence type="ECO:0000256" key="12">
    <source>
        <dbReference type="ARBA" id="ARBA00034808"/>
    </source>
</evidence>
<evidence type="ECO:0000256" key="10">
    <source>
        <dbReference type="ARBA" id="ARBA00023235"/>
    </source>
</evidence>
<proteinExistence type="predicted"/>
<evidence type="ECO:0000256" key="11">
    <source>
        <dbReference type="ARBA" id="ARBA00034617"/>
    </source>
</evidence>
<dbReference type="InterPro" id="IPR027417">
    <property type="entry name" value="P-loop_NTPase"/>
</dbReference>
<dbReference type="Pfam" id="PF13361">
    <property type="entry name" value="UvrD_C"/>
    <property type="match status" value="1"/>
</dbReference>
<keyword evidence="2 15" id="KW-0547">Nucleotide-binding</keyword>
<evidence type="ECO:0000256" key="5">
    <source>
        <dbReference type="ARBA" id="ARBA00022806"/>
    </source>
</evidence>
<gene>
    <name evidence="18" type="ORF">THTE_1818</name>
</gene>
<evidence type="ECO:0000256" key="9">
    <source>
        <dbReference type="ARBA" id="ARBA00023204"/>
    </source>
</evidence>
<comment type="catalytic activity">
    <reaction evidence="11">
        <text>Couples ATP hydrolysis with the unwinding of duplex DNA by translocating in the 3'-5' direction.</text>
        <dbReference type="EC" id="5.6.2.4"/>
    </reaction>
</comment>
<dbReference type="GO" id="GO:0043138">
    <property type="term" value="F:3'-5' DNA helicase activity"/>
    <property type="evidence" value="ECO:0007669"/>
    <property type="project" value="UniProtKB-EC"/>
</dbReference>
<dbReference type="GO" id="GO:0004527">
    <property type="term" value="F:exonuclease activity"/>
    <property type="evidence" value="ECO:0007669"/>
    <property type="project" value="UniProtKB-KW"/>
</dbReference>
<dbReference type="Gene3D" id="3.40.50.300">
    <property type="entry name" value="P-loop containing nucleotide triphosphate hydrolases"/>
    <property type="match status" value="3"/>
</dbReference>
<dbReference type="Gene3D" id="3.90.320.10">
    <property type="match status" value="1"/>
</dbReference>
<evidence type="ECO:0000256" key="1">
    <source>
        <dbReference type="ARBA" id="ARBA00022722"/>
    </source>
</evidence>
<dbReference type="GO" id="GO:0005524">
    <property type="term" value="F:ATP binding"/>
    <property type="evidence" value="ECO:0007669"/>
    <property type="project" value="UniProtKB-UniRule"/>
</dbReference>
<keyword evidence="6" id="KW-0269">Exonuclease</keyword>
<dbReference type="AlphaFoldDB" id="A0A286REN5"/>
<evidence type="ECO:0000256" key="15">
    <source>
        <dbReference type="PROSITE-ProRule" id="PRU00560"/>
    </source>
</evidence>
<sequence length="1086" mass="123413">MAKKGGGGLATAPKNVIIRASAGSGKTYQLTNRLLAILFAGTPIESILATTFSRKAAGEILDRLMSRLAKAAQDSQQCEELSKATGVSVTPQECLAMLRKIIKYFHHVQIRTLDSFFVRAAQALNFELGLWPDWQIDEGAETERTNRIILAEILHQRDRVRQWMQFLFKGQAVRTITTQLRDIIAAYYENVFLEAEPTAWQAVPKRPTLSSSELTNVLAQLRKVSGRDYSTSLLDALKADLERASSENWEEFLKRGIAAKVAVGENRYKRVEIPPELKIAYQPLVDHAKAVILNRLVEQTLATYELLHEFHQHYTAAIRERGTLRFSDVARLLRDYVQTTGSAGLSLWQRRLGWRIRHLLLDEFQDTSTVQWAVLAPFAEEICRSQDGSFFCVGDVKQSIYGWRGSEPEIFARIESELPEVDVQNLDITWRSSPVIVDVVNDVFSTLTENPVITRGDNLPFWRRAAETWVSRFSTHHTTRVEYPGYCCVVVRQKAGQSEEDQTNDEDVTLEDPILVKWIEEVYQASSKPTIGVLVRKNAAIDPIVAALRGAGFEVSQEGRNPVTTAVSVQLVLNVLRIADHPGDTAAAFRLGHSPLASLLGWDEFPRWDIPTRLERSVETSRRLRERLLDEGYGKVIREFADAISEHTPREEHLWLEKLVELAHAYDEQRTLRADDFIRWLEHQQVADPQLTRIRVMTVHGAKGLQFDAVFLPDLDEPVGRRTGQLVYTRPAPGKPIDWVFRGLNQELIKAKVFESDLVERYYAFQQRCVEEDFSLLYVAMTRAIHGLYIFVSPPGSGRSGPPKTLASIVWNGLRTDPPQTPGDILFEHGQRDWFKRCPSSVSPPPAEQETSPVLSHMRTRLGRLRRSTPWRTPHELEGTGLSADVVLRFQPVQSLARGSVWHMWFSRIRWLDQQGVPPPEELRKTLAPYPELSQTFETLYSEFLEMLSRPQVKLALSLAEYQAVPLPANNPSANNLPTQGAGELTHPRWEVFLEQPFVVDVSGTFCRGQFDRIVVLFDGDQPIAADVIDFKTDDITTDQREARVEFYRPQLILYREAAARWLHVPEERVSARLVFTQLGEVIRVV</sequence>
<keyword evidence="10" id="KW-0413">Isomerase</keyword>
<evidence type="ECO:0000259" key="17">
    <source>
        <dbReference type="PROSITE" id="PS51217"/>
    </source>
</evidence>
<dbReference type="GO" id="GO:0000725">
    <property type="term" value="P:recombinational repair"/>
    <property type="evidence" value="ECO:0007669"/>
    <property type="project" value="TreeGrafter"/>
</dbReference>
<evidence type="ECO:0000256" key="2">
    <source>
        <dbReference type="ARBA" id="ARBA00022741"/>
    </source>
</evidence>
<evidence type="ECO:0000313" key="19">
    <source>
        <dbReference type="Proteomes" id="UP000215086"/>
    </source>
</evidence>
<dbReference type="RefSeq" id="WP_095414748.1">
    <property type="nucleotide sequence ID" value="NZ_CP018477.1"/>
</dbReference>
<keyword evidence="8" id="KW-0238">DNA-binding</keyword>
<evidence type="ECO:0000313" key="18">
    <source>
        <dbReference type="EMBL" id="ASV74420.1"/>
    </source>
</evidence>
<keyword evidence="7 15" id="KW-0067">ATP-binding</keyword>
<protein>
    <recommendedName>
        <fullName evidence="12">DNA 3'-5' helicase</fullName>
        <ecNumber evidence="12">5.6.2.4</ecNumber>
    </recommendedName>
    <alternativeName>
        <fullName evidence="13">DNA 3'-5' helicase II</fullName>
    </alternativeName>
</protein>
<comment type="catalytic activity">
    <reaction evidence="14">
        <text>ATP + H2O = ADP + phosphate + H(+)</text>
        <dbReference type="Rhea" id="RHEA:13065"/>
        <dbReference type="ChEBI" id="CHEBI:15377"/>
        <dbReference type="ChEBI" id="CHEBI:15378"/>
        <dbReference type="ChEBI" id="CHEBI:30616"/>
        <dbReference type="ChEBI" id="CHEBI:43474"/>
        <dbReference type="ChEBI" id="CHEBI:456216"/>
        <dbReference type="EC" id="5.6.2.4"/>
    </reaction>
</comment>
<keyword evidence="1" id="KW-0540">Nuclease</keyword>
<name>A0A286REN5_9BACT</name>
<evidence type="ECO:0000256" key="4">
    <source>
        <dbReference type="ARBA" id="ARBA00022801"/>
    </source>
</evidence>
<dbReference type="PROSITE" id="PS51217">
    <property type="entry name" value="UVRD_HELICASE_CTER"/>
    <property type="match status" value="1"/>
</dbReference>
<dbReference type="InterPro" id="IPR014017">
    <property type="entry name" value="DNA_helicase_UvrD-like_C"/>
</dbReference>
<evidence type="ECO:0000259" key="16">
    <source>
        <dbReference type="PROSITE" id="PS51198"/>
    </source>
</evidence>
<dbReference type="GO" id="GO:0033202">
    <property type="term" value="C:DNA helicase complex"/>
    <property type="evidence" value="ECO:0007669"/>
    <property type="project" value="TreeGrafter"/>
</dbReference>
<evidence type="ECO:0000256" key="14">
    <source>
        <dbReference type="ARBA" id="ARBA00048988"/>
    </source>
</evidence>
<dbReference type="GO" id="GO:0003677">
    <property type="term" value="F:DNA binding"/>
    <property type="evidence" value="ECO:0007669"/>
    <property type="project" value="UniProtKB-KW"/>
</dbReference>
<evidence type="ECO:0000256" key="8">
    <source>
        <dbReference type="ARBA" id="ARBA00023125"/>
    </source>
</evidence>
<dbReference type="GO" id="GO:0005829">
    <property type="term" value="C:cytosol"/>
    <property type="evidence" value="ECO:0007669"/>
    <property type="project" value="TreeGrafter"/>
</dbReference>
<dbReference type="PANTHER" id="PTHR11070:SF2">
    <property type="entry name" value="ATP-DEPENDENT DNA HELICASE SRS2"/>
    <property type="match status" value="1"/>
</dbReference>
<feature type="domain" description="UvrD-like helicase ATP-binding" evidence="16">
    <location>
        <begin position="1"/>
        <end position="433"/>
    </location>
</feature>
<dbReference type="OrthoDB" id="9810135at2"/>
<dbReference type="PANTHER" id="PTHR11070">
    <property type="entry name" value="UVRD / RECB / PCRA DNA HELICASE FAMILY MEMBER"/>
    <property type="match status" value="1"/>
</dbReference>
<accession>A0A286REN5</accession>
<dbReference type="GO" id="GO:0016887">
    <property type="term" value="F:ATP hydrolysis activity"/>
    <property type="evidence" value="ECO:0007669"/>
    <property type="project" value="RHEA"/>
</dbReference>
<feature type="domain" description="UvrD-like helicase C-terminal" evidence="17">
    <location>
        <begin position="460"/>
        <end position="704"/>
    </location>
</feature>
<dbReference type="PROSITE" id="PS51198">
    <property type="entry name" value="UVRD_HELICASE_ATP_BIND"/>
    <property type="match status" value="1"/>
</dbReference>
<dbReference type="Proteomes" id="UP000215086">
    <property type="component" value="Chromosome"/>
</dbReference>
<dbReference type="KEGG" id="ttf:THTE_1818"/>
<evidence type="ECO:0000256" key="13">
    <source>
        <dbReference type="ARBA" id="ARBA00034923"/>
    </source>
</evidence>
<reference evidence="18 19" key="1">
    <citation type="journal article" name="Front. Microbiol.">
        <title>Sugar Metabolism of the First Thermophilic Planctomycete Thermogutta terrifontis: Comparative Genomic and Transcriptomic Approaches.</title>
        <authorList>
            <person name="Elcheninov A.G."/>
            <person name="Menzel P."/>
            <person name="Gudbergsdottir S.R."/>
            <person name="Slesarev A.I."/>
            <person name="Kadnikov V.V."/>
            <person name="Krogh A."/>
            <person name="Bonch-Osmolovskaya E.A."/>
            <person name="Peng X."/>
            <person name="Kublanov I.V."/>
        </authorList>
    </citation>
    <scope>NUCLEOTIDE SEQUENCE [LARGE SCALE GENOMIC DNA]</scope>
    <source>
        <strain evidence="18 19">R1</strain>
    </source>
</reference>